<organism evidence="4 5">
    <name type="scientific">Necator americanus</name>
    <name type="common">Human hookworm</name>
    <dbReference type="NCBI Taxonomy" id="51031"/>
    <lineage>
        <taxon>Eukaryota</taxon>
        <taxon>Metazoa</taxon>
        <taxon>Ecdysozoa</taxon>
        <taxon>Nematoda</taxon>
        <taxon>Chromadorea</taxon>
        <taxon>Rhabditida</taxon>
        <taxon>Rhabditina</taxon>
        <taxon>Rhabditomorpha</taxon>
        <taxon>Strongyloidea</taxon>
        <taxon>Ancylostomatidae</taxon>
        <taxon>Bunostominae</taxon>
        <taxon>Necator</taxon>
    </lineage>
</organism>
<keyword evidence="2" id="KW-0812">Transmembrane</keyword>
<evidence type="ECO:0000313" key="5">
    <source>
        <dbReference type="Proteomes" id="UP001303046"/>
    </source>
</evidence>
<evidence type="ECO:0000256" key="1">
    <source>
        <dbReference type="SAM" id="MobiDB-lite"/>
    </source>
</evidence>
<name>A0ABR1C347_NECAM</name>
<feature type="region of interest" description="Disordered" evidence="1">
    <location>
        <begin position="273"/>
        <end position="461"/>
    </location>
</feature>
<feature type="compositionally biased region" description="Basic and acidic residues" evidence="1">
    <location>
        <begin position="389"/>
        <end position="409"/>
    </location>
</feature>
<feature type="signal peptide" evidence="3">
    <location>
        <begin position="1"/>
        <end position="16"/>
    </location>
</feature>
<keyword evidence="5" id="KW-1185">Reference proteome</keyword>
<accession>A0ABR1C347</accession>
<feature type="compositionally biased region" description="Polar residues" evidence="1">
    <location>
        <begin position="335"/>
        <end position="344"/>
    </location>
</feature>
<evidence type="ECO:0000256" key="2">
    <source>
        <dbReference type="SAM" id="Phobius"/>
    </source>
</evidence>
<protein>
    <recommendedName>
        <fullName evidence="6">Phospholipase A(2)</fullName>
    </recommendedName>
</protein>
<feature type="compositionally biased region" description="Basic and acidic residues" evidence="1">
    <location>
        <begin position="418"/>
        <end position="434"/>
    </location>
</feature>
<keyword evidence="3" id="KW-0732">Signal</keyword>
<evidence type="ECO:0000313" key="4">
    <source>
        <dbReference type="EMBL" id="KAK6732966.1"/>
    </source>
</evidence>
<keyword evidence="2" id="KW-1133">Transmembrane helix</keyword>
<feature type="compositionally biased region" description="Basic and acidic residues" evidence="1">
    <location>
        <begin position="370"/>
        <end position="380"/>
    </location>
</feature>
<evidence type="ECO:0008006" key="6">
    <source>
        <dbReference type="Google" id="ProtNLM"/>
    </source>
</evidence>
<gene>
    <name evidence="4" type="primary">Necator_chrII.g4798</name>
    <name evidence="4" type="ORF">RB195_017006</name>
</gene>
<sequence>MRFLVLLLLILPLLDAYIDMKVNYLHNDTVERCLQNFVEPMPGAELEEVYCFGFRHFYDYYIDDVGLLIDFWCFSNATIYTMYGNLTDVDDGIRCHVTEEGSSCICSLNFTECFKRVWHLFPSRVYELCKENEWNTFLQYAENTWNEKKPLPYPGSTSRTTYRVTNATTATTTTSTTKTTNFSSTDTKPLPTTTISTTSSSFTLPTPTEKFTFSGVFPQISKKEVDKQRRMALKHSTLYLLIVVFCMVLLLILLLTLINGVRKRLRVRAFTQDQQGRPVSEGQLHGKREAREETSKKDRDVEKGAQGKHPETESKLGRDTIKSAESITDPKSGEKTNGTKSAETITGKFKTAEKTNGEFKSAEATNGKIKSAEKSGESKSAETTTGKSKSAEKINGESKSAEKSWESKSVEAFTGKSKSAEKVSGESKSAEKSNGKHSRPQLKIRDLVKKLTTRTPERGSK</sequence>
<feature type="chain" id="PRO_5047167521" description="Phospholipase A(2)" evidence="3">
    <location>
        <begin position="17"/>
        <end position="461"/>
    </location>
</feature>
<feature type="compositionally biased region" description="Basic and acidic residues" evidence="1">
    <location>
        <begin position="350"/>
        <end position="361"/>
    </location>
</feature>
<reference evidence="4 5" key="1">
    <citation type="submission" date="2023-08" db="EMBL/GenBank/DDBJ databases">
        <title>A Necator americanus chromosomal reference genome.</title>
        <authorList>
            <person name="Ilik V."/>
            <person name="Petrzelkova K.J."/>
            <person name="Pardy F."/>
            <person name="Fuh T."/>
            <person name="Niatou-Singa F.S."/>
            <person name="Gouil Q."/>
            <person name="Baker L."/>
            <person name="Ritchie M.E."/>
            <person name="Jex A.R."/>
            <person name="Gazzola D."/>
            <person name="Li H."/>
            <person name="Toshio Fujiwara R."/>
            <person name="Zhan B."/>
            <person name="Aroian R.V."/>
            <person name="Pafco B."/>
            <person name="Schwarz E.M."/>
        </authorList>
    </citation>
    <scope>NUCLEOTIDE SEQUENCE [LARGE SCALE GENOMIC DNA]</scope>
    <source>
        <strain evidence="4 5">Aroian</strain>
        <tissue evidence="4">Whole animal</tissue>
    </source>
</reference>
<proteinExistence type="predicted"/>
<feature type="transmembrane region" description="Helical" evidence="2">
    <location>
        <begin position="238"/>
        <end position="258"/>
    </location>
</feature>
<dbReference type="EMBL" id="JAVFWL010000002">
    <property type="protein sequence ID" value="KAK6732966.1"/>
    <property type="molecule type" value="Genomic_DNA"/>
</dbReference>
<evidence type="ECO:0000256" key="3">
    <source>
        <dbReference type="SAM" id="SignalP"/>
    </source>
</evidence>
<feature type="compositionally biased region" description="Basic and acidic residues" evidence="1">
    <location>
        <begin position="443"/>
        <end position="461"/>
    </location>
</feature>
<comment type="caution">
    <text evidence="4">The sequence shown here is derived from an EMBL/GenBank/DDBJ whole genome shotgun (WGS) entry which is preliminary data.</text>
</comment>
<keyword evidence="2" id="KW-0472">Membrane</keyword>
<dbReference type="Proteomes" id="UP001303046">
    <property type="component" value="Unassembled WGS sequence"/>
</dbReference>
<feature type="compositionally biased region" description="Basic and acidic residues" evidence="1">
    <location>
        <begin position="284"/>
        <end position="322"/>
    </location>
</feature>